<keyword evidence="2" id="KW-1185">Reference proteome</keyword>
<evidence type="ECO:0000313" key="1">
    <source>
        <dbReference type="EMBL" id="KAF3009636.1"/>
    </source>
</evidence>
<comment type="caution">
    <text evidence="1">The sequence shown here is derived from an EMBL/GenBank/DDBJ whole genome shotgun (WGS) entry which is preliminary data.</text>
</comment>
<accession>A0A9P4WE97</accession>
<proteinExistence type="predicted"/>
<gene>
    <name evidence="1" type="ORF">E8E13_007436</name>
</gene>
<name>A0A9P4WE97_CURKU</name>
<dbReference type="EMBL" id="SWKU01000002">
    <property type="protein sequence ID" value="KAF3009636.1"/>
    <property type="molecule type" value="Genomic_DNA"/>
</dbReference>
<protein>
    <submittedName>
        <fullName evidence="1">Uncharacterized protein</fullName>
    </submittedName>
</protein>
<evidence type="ECO:0000313" key="2">
    <source>
        <dbReference type="Proteomes" id="UP000801428"/>
    </source>
</evidence>
<dbReference type="AlphaFoldDB" id="A0A9P4WE97"/>
<organism evidence="1 2">
    <name type="scientific">Curvularia kusanoi</name>
    <name type="common">Cochliobolus kusanoi</name>
    <dbReference type="NCBI Taxonomy" id="90978"/>
    <lineage>
        <taxon>Eukaryota</taxon>
        <taxon>Fungi</taxon>
        <taxon>Dikarya</taxon>
        <taxon>Ascomycota</taxon>
        <taxon>Pezizomycotina</taxon>
        <taxon>Dothideomycetes</taxon>
        <taxon>Pleosporomycetidae</taxon>
        <taxon>Pleosporales</taxon>
        <taxon>Pleosporineae</taxon>
        <taxon>Pleosporaceae</taxon>
        <taxon>Curvularia</taxon>
    </lineage>
</organism>
<reference evidence="1" key="1">
    <citation type="submission" date="2019-04" db="EMBL/GenBank/DDBJ databases">
        <title>Sequencing of skin fungus with MAO and IRED activity.</title>
        <authorList>
            <person name="Marsaioli A.J."/>
            <person name="Bonatto J.M.C."/>
            <person name="Reis Junior O."/>
        </authorList>
    </citation>
    <scope>NUCLEOTIDE SEQUENCE</scope>
    <source>
        <strain evidence="1">30M1</strain>
    </source>
</reference>
<sequence>MSPDLMPPRNQRAKLFLSTEVSEELVATDRAHACGAHCCSNILKIPELRIMLYKGMANSMNKAGDFSGLFLASKAIYSEAETEIVNFRKKYIAAEELKWSGDWVG</sequence>
<dbReference type="Proteomes" id="UP000801428">
    <property type="component" value="Unassembled WGS sequence"/>
</dbReference>